<evidence type="ECO:0000313" key="1">
    <source>
        <dbReference type="EMBL" id="GIM72300.1"/>
    </source>
</evidence>
<dbReference type="AlphaFoldDB" id="A0A919SGI9"/>
<dbReference type="Proteomes" id="UP000681340">
    <property type="component" value="Unassembled WGS sequence"/>
</dbReference>
<gene>
    <name evidence="1" type="ORF">Aau02nite_50290</name>
</gene>
<name>A0A919SGI9_9ACTN</name>
<accession>A0A919SGI9</accession>
<sequence>MLGYLERALAALAPTGLPGGTRMEILALLTGFAASYVSHELAQAQAGITDPERIAAHVEQL</sequence>
<reference evidence="1" key="1">
    <citation type="submission" date="2021-03" db="EMBL/GenBank/DDBJ databases">
        <title>Whole genome shotgun sequence of Actinoplanes auranticolor NBRC 12245.</title>
        <authorList>
            <person name="Komaki H."/>
            <person name="Tamura T."/>
        </authorList>
    </citation>
    <scope>NUCLEOTIDE SEQUENCE</scope>
    <source>
        <strain evidence="1">NBRC 12245</strain>
    </source>
</reference>
<dbReference type="RefSeq" id="WP_246595425.1">
    <property type="nucleotide sequence ID" value="NZ_BAABEA010000005.1"/>
</dbReference>
<dbReference type="Gene3D" id="1.10.357.10">
    <property type="entry name" value="Tetracycline Repressor, domain 2"/>
    <property type="match status" value="1"/>
</dbReference>
<keyword evidence="2" id="KW-1185">Reference proteome</keyword>
<protein>
    <submittedName>
        <fullName evidence="1">Uncharacterized protein</fullName>
    </submittedName>
</protein>
<proteinExistence type="predicted"/>
<evidence type="ECO:0000313" key="2">
    <source>
        <dbReference type="Proteomes" id="UP000681340"/>
    </source>
</evidence>
<dbReference type="EMBL" id="BOQL01000041">
    <property type="protein sequence ID" value="GIM72300.1"/>
    <property type="molecule type" value="Genomic_DNA"/>
</dbReference>
<organism evidence="1 2">
    <name type="scientific">Actinoplanes auranticolor</name>
    <dbReference type="NCBI Taxonomy" id="47988"/>
    <lineage>
        <taxon>Bacteria</taxon>
        <taxon>Bacillati</taxon>
        <taxon>Actinomycetota</taxon>
        <taxon>Actinomycetes</taxon>
        <taxon>Micromonosporales</taxon>
        <taxon>Micromonosporaceae</taxon>
        <taxon>Actinoplanes</taxon>
    </lineage>
</organism>
<comment type="caution">
    <text evidence="1">The sequence shown here is derived from an EMBL/GenBank/DDBJ whole genome shotgun (WGS) entry which is preliminary data.</text>
</comment>